<evidence type="ECO:0000259" key="1">
    <source>
        <dbReference type="Pfam" id="PF08241"/>
    </source>
</evidence>
<dbReference type="SUPFAM" id="SSF53335">
    <property type="entry name" value="S-adenosyl-L-methionine-dependent methyltransferases"/>
    <property type="match status" value="1"/>
</dbReference>
<protein>
    <submittedName>
        <fullName evidence="2">SAM-dependent methyltransferase</fullName>
    </submittedName>
</protein>
<dbReference type="GO" id="GO:0032259">
    <property type="term" value="P:methylation"/>
    <property type="evidence" value="ECO:0007669"/>
    <property type="project" value="UniProtKB-KW"/>
</dbReference>
<evidence type="ECO:0000313" key="2">
    <source>
        <dbReference type="EMBL" id="BBJ03361.1"/>
    </source>
</evidence>
<dbReference type="InterPro" id="IPR029063">
    <property type="entry name" value="SAM-dependent_MTases_sf"/>
</dbReference>
<keyword evidence="2" id="KW-0808">Transferase</keyword>
<keyword evidence="2" id="KW-0489">Methyltransferase</keyword>
<gene>
    <name evidence="2" type="ORF">YBY_12090</name>
</gene>
<sequence>MSYGPDRDWGTSVMKDSKKFWDNCAEKYIKSPIKDEATYQQKLAITQAFLKSDWKVLEFGCGSGATAIWHSAYVKHVVATDISDKMIEAARRKAVEAGAENVTFQQGTLDTLEFQDESFDAVLGLNVLHLLEDVDGAIINIRRLLKEGGVFVSSTSLIAEINLAYRLLISGMQLFGLAPYVSRLTKSQLTSKLLKSGFTIEREWQTSHESIFLARISHEGIKESG</sequence>
<dbReference type="PANTHER" id="PTHR43861">
    <property type="entry name" value="TRANS-ACONITATE 2-METHYLTRANSFERASE-RELATED"/>
    <property type="match status" value="1"/>
</dbReference>
<dbReference type="PANTHER" id="PTHR43861:SF1">
    <property type="entry name" value="TRANS-ACONITATE 2-METHYLTRANSFERASE"/>
    <property type="match status" value="1"/>
</dbReference>
<dbReference type="Gene3D" id="3.40.50.150">
    <property type="entry name" value="Vaccinia Virus protein VP39"/>
    <property type="match status" value="1"/>
</dbReference>
<name>A0A455W3G2_MARNT</name>
<proteinExistence type="predicted"/>
<feature type="domain" description="Methyltransferase type 11" evidence="1">
    <location>
        <begin position="57"/>
        <end position="152"/>
    </location>
</feature>
<reference evidence="2" key="1">
    <citation type="submission" date="2019-03" db="EMBL/GenBank/DDBJ databases">
        <title>Whole genome analysis of nitrate-reducing bacteria Marinobacter hydrocarbonoclasticus YB03.</title>
        <authorList>
            <person name="Azam A.H."/>
            <person name="Yuk S.R."/>
            <person name="Kamarisima K."/>
            <person name="Miyanaga K."/>
            <person name="Tanji Y."/>
        </authorList>
    </citation>
    <scope>NUCLEOTIDE SEQUENCE</scope>
    <source>
        <strain evidence="2">YB03</strain>
    </source>
</reference>
<dbReference type="InterPro" id="IPR013216">
    <property type="entry name" value="Methyltransf_11"/>
</dbReference>
<dbReference type="GO" id="GO:0008757">
    <property type="term" value="F:S-adenosylmethionine-dependent methyltransferase activity"/>
    <property type="evidence" value="ECO:0007669"/>
    <property type="project" value="InterPro"/>
</dbReference>
<dbReference type="AlphaFoldDB" id="A0A455W3G2"/>
<accession>A0A455W3G2</accession>
<organism evidence="2">
    <name type="scientific">Marinobacter nauticus</name>
    <name type="common">Marinobacter hydrocarbonoclasticus</name>
    <name type="synonym">Marinobacter aquaeolei</name>
    <dbReference type="NCBI Taxonomy" id="2743"/>
    <lineage>
        <taxon>Bacteria</taxon>
        <taxon>Pseudomonadati</taxon>
        <taxon>Pseudomonadota</taxon>
        <taxon>Gammaproteobacteria</taxon>
        <taxon>Pseudomonadales</taxon>
        <taxon>Marinobacteraceae</taxon>
        <taxon>Marinobacter</taxon>
    </lineage>
</organism>
<dbReference type="EMBL" id="AP019537">
    <property type="protein sequence ID" value="BBJ03361.1"/>
    <property type="molecule type" value="Genomic_DNA"/>
</dbReference>
<dbReference type="CDD" id="cd02440">
    <property type="entry name" value="AdoMet_MTases"/>
    <property type="match status" value="1"/>
</dbReference>
<dbReference type="Pfam" id="PF08241">
    <property type="entry name" value="Methyltransf_11"/>
    <property type="match status" value="1"/>
</dbReference>